<dbReference type="AlphaFoldDB" id="A0A8S2A7G0"/>
<dbReference type="EMBL" id="LR999454">
    <property type="protein sequence ID" value="CAE6056306.1"/>
    <property type="molecule type" value="Genomic_DNA"/>
</dbReference>
<keyword evidence="2" id="KW-0805">Transcription regulation</keyword>
<feature type="compositionally biased region" description="Basic residues" evidence="5">
    <location>
        <begin position="459"/>
        <end position="471"/>
    </location>
</feature>
<comment type="subcellular location">
    <subcellularLocation>
        <location evidence="1">Nucleus</location>
    </subcellularLocation>
</comment>
<sequence>MTLAQKHLTSLRFSSSFNAVDLLVMEPIHSDDMEGFVHDSSKLLNSPYLNGINGDPELLPRIGDQYQADIPVLLTDSDRLKLIRCFHSDPPLHNLLTFGLPIPLMWTRSEKFRGFREADIEKATPPIDQFLQKAASMKPRSIVLALPCQKNAKFKFDWLDKSLYPFPGTLGQSWEDAEQERFLLGLYCLGKNLVLVQRFVGSKHMGDMLSYYYGSFYRSNEYRRWVDGRKSRTRRSVQGQKLLSGWRQQELLSRISSHVSEECKSTLLKVSKAFREDKIALEDYVFALKNTVGIDMLTQVIGIGKGKRDLTNCALEPTKLNHGASGNSEVRIRNDLPIADIVKFLTGEYRMSKTRSSDLFWEAVWPRLLARGWHSEQPKDGPKNSLVFLIPEADKFSRRKMSKGKHYFDSLTDVLNKVALDPSLLELDEDLENKGSKEEVIKNDPPINLEEFDDSSPNSKKKKKYLQPRSKTRKIQEVMMFTIIDTSETNGVEGCTLKELRSLPVGTGSSQVHSPSYLSESEDNLSEESENKAETTAKSMASRVCGGGSINSGKSSSVNMDNATSRSTNSLNERQQRNRKGGRPRNPKLLPVCTKRSSLADCTLREAGCFGETQSRKKKPVKKGKHMRPNPLEADLNVVLMREEHIDQDQTLKLSSTSSFAIDSSCRRNEDREISPERSETREDFDLNVSQISLEREADNTDTVIVDIVQNSESSCAEQSSVQVDVEMQCKPQELQVTADLLPGRRQSTRTRPLTTKALEAFAFGYLGNSNKKRKASEESRTKSTKRIHRHSLVSSKFRNGTVEDGSNTDENE</sequence>
<evidence type="ECO:0000313" key="9">
    <source>
        <dbReference type="Proteomes" id="UP000682877"/>
    </source>
</evidence>
<feature type="region of interest" description="Disordered" evidence="5">
    <location>
        <begin position="505"/>
        <end position="590"/>
    </location>
</feature>
<evidence type="ECO:0000313" key="8">
    <source>
        <dbReference type="EMBL" id="CAE6056306.1"/>
    </source>
</evidence>
<dbReference type="Proteomes" id="UP000682877">
    <property type="component" value="Chromosome 4"/>
</dbReference>
<keyword evidence="3" id="KW-0804">Transcription</keyword>
<feature type="compositionally biased region" description="Basic residues" evidence="5">
    <location>
        <begin position="577"/>
        <end position="586"/>
    </location>
</feature>
<evidence type="ECO:0000256" key="5">
    <source>
        <dbReference type="SAM" id="MobiDB-lite"/>
    </source>
</evidence>
<organism evidence="8 9">
    <name type="scientific">Arabidopsis arenosa</name>
    <name type="common">Sand rock-cress</name>
    <name type="synonym">Cardaminopsis arenosa</name>
    <dbReference type="NCBI Taxonomy" id="38785"/>
    <lineage>
        <taxon>Eukaryota</taxon>
        <taxon>Viridiplantae</taxon>
        <taxon>Streptophyta</taxon>
        <taxon>Embryophyta</taxon>
        <taxon>Tracheophyta</taxon>
        <taxon>Spermatophyta</taxon>
        <taxon>Magnoliopsida</taxon>
        <taxon>eudicotyledons</taxon>
        <taxon>Gunneridae</taxon>
        <taxon>Pentapetalae</taxon>
        <taxon>rosids</taxon>
        <taxon>malvids</taxon>
        <taxon>Brassicales</taxon>
        <taxon>Brassicaceae</taxon>
        <taxon>Camelineae</taxon>
        <taxon>Arabidopsis</taxon>
    </lineage>
</organism>
<dbReference type="Pfam" id="PF24662">
    <property type="entry name" value="DUF7650"/>
    <property type="match status" value="1"/>
</dbReference>
<name>A0A8S2A7G0_ARAAE</name>
<gene>
    <name evidence="8" type="ORF">AARE701A_LOCUS11711</name>
</gene>
<proteinExistence type="predicted"/>
<evidence type="ECO:0000259" key="7">
    <source>
        <dbReference type="Pfam" id="PF25826"/>
    </source>
</evidence>
<evidence type="ECO:0000259" key="6">
    <source>
        <dbReference type="Pfam" id="PF24662"/>
    </source>
</evidence>
<feature type="region of interest" description="Disordered" evidence="5">
    <location>
        <begin position="436"/>
        <end position="471"/>
    </location>
</feature>
<accession>A0A8S2A7G0</accession>
<evidence type="ECO:0000256" key="1">
    <source>
        <dbReference type="ARBA" id="ARBA00004123"/>
    </source>
</evidence>
<dbReference type="InterPro" id="IPR056067">
    <property type="entry name" value="DUF7650"/>
</dbReference>
<reference evidence="8" key="1">
    <citation type="submission" date="2021-01" db="EMBL/GenBank/DDBJ databases">
        <authorList>
            <person name="Bezrukov I."/>
        </authorList>
    </citation>
    <scope>NUCLEOTIDE SEQUENCE</scope>
</reference>
<feature type="domain" description="DUF7952" evidence="7">
    <location>
        <begin position="174"/>
        <end position="304"/>
    </location>
</feature>
<evidence type="ECO:0000256" key="4">
    <source>
        <dbReference type="ARBA" id="ARBA00023242"/>
    </source>
</evidence>
<dbReference type="InterPro" id="IPR057712">
    <property type="entry name" value="DUF7952"/>
</dbReference>
<feature type="compositionally biased region" description="Basic residues" evidence="5">
    <location>
        <begin position="783"/>
        <end position="792"/>
    </location>
</feature>
<feature type="compositionally biased region" description="Polar residues" evidence="5">
    <location>
        <begin position="558"/>
        <end position="573"/>
    </location>
</feature>
<dbReference type="Pfam" id="PF25826">
    <property type="entry name" value="DUF7952"/>
    <property type="match status" value="1"/>
</dbReference>
<dbReference type="GO" id="GO:0005634">
    <property type="term" value="C:nucleus"/>
    <property type="evidence" value="ECO:0007669"/>
    <property type="project" value="UniProtKB-SubCell"/>
</dbReference>
<evidence type="ECO:0000256" key="2">
    <source>
        <dbReference type="ARBA" id="ARBA00023015"/>
    </source>
</evidence>
<keyword evidence="9" id="KW-1185">Reference proteome</keyword>
<feature type="domain" description="DUF7650" evidence="6">
    <location>
        <begin position="339"/>
        <end position="422"/>
    </location>
</feature>
<dbReference type="PANTHER" id="PTHR13859">
    <property type="entry name" value="ATROPHIN-RELATED"/>
    <property type="match status" value="1"/>
</dbReference>
<keyword evidence="4" id="KW-0539">Nucleus</keyword>
<feature type="region of interest" description="Disordered" evidence="5">
    <location>
        <begin position="771"/>
        <end position="813"/>
    </location>
</feature>
<dbReference type="GO" id="GO:0003714">
    <property type="term" value="F:transcription corepressor activity"/>
    <property type="evidence" value="ECO:0007669"/>
    <property type="project" value="TreeGrafter"/>
</dbReference>
<dbReference type="PANTHER" id="PTHR13859:SF11">
    <property type="entry name" value="GRUNGE, ISOFORM J"/>
    <property type="match status" value="1"/>
</dbReference>
<protein>
    <submittedName>
        <fullName evidence="8">Uncharacterized protein</fullName>
    </submittedName>
</protein>
<evidence type="ECO:0000256" key="3">
    <source>
        <dbReference type="ARBA" id="ARBA00023163"/>
    </source>
</evidence>